<organism evidence="2">
    <name type="scientific">Coccidioides posadasii (strain RMSCC 757 / Silveira)</name>
    <name type="common">Valley fever fungus</name>
    <dbReference type="NCBI Taxonomy" id="443226"/>
    <lineage>
        <taxon>Eukaryota</taxon>
        <taxon>Fungi</taxon>
        <taxon>Dikarya</taxon>
        <taxon>Ascomycota</taxon>
        <taxon>Pezizomycotina</taxon>
        <taxon>Eurotiomycetes</taxon>
        <taxon>Eurotiomycetidae</taxon>
        <taxon>Onygenales</taxon>
        <taxon>Onygenaceae</taxon>
        <taxon>Coccidioides</taxon>
    </lineage>
</organism>
<sequence length="82" mass="9580">MPSQKAFATDQYRYYQGNESAKRVMLSQLTCLIGQMKEFLAYYHPPLKKPAFGWKFEHEDFRVNGSNQLAKARAEKRGETVF</sequence>
<dbReference type="VEuPathDB" id="FungiDB:CPSG_03915"/>
<evidence type="ECO:0000313" key="2">
    <source>
        <dbReference type="Proteomes" id="UP000002497"/>
    </source>
</evidence>
<gene>
    <name evidence="1" type="ORF">CPSG_03915</name>
</gene>
<name>E9D2W7_COCPS</name>
<keyword evidence="2" id="KW-1185">Reference proteome</keyword>
<dbReference type="AlphaFoldDB" id="E9D2W7"/>
<reference evidence="2" key="2">
    <citation type="submission" date="2010-03" db="EMBL/GenBank/DDBJ databases">
        <title>The genome sequence of Coccidioides posadasii strain Silveira.</title>
        <authorList>
            <consortium name="The Broad Institute Genome Sequencing Center for Infectious Disease"/>
            <person name="Neafsey D."/>
            <person name="Orbach M."/>
            <person name="Henn M.R."/>
            <person name="Cole G.T."/>
            <person name="Galgiani J."/>
            <person name="Gardner M.J."/>
            <person name="Kirkland T.N."/>
            <person name="Taylor J.W."/>
            <person name="Young S.K."/>
            <person name="Zeng Q."/>
            <person name="Koehrsen M."/>
            <person name="Alvarado L."/>
            <person name="Berlin A."/>
            <person name="Borenstein D."/>
            <person name="Chapman S.B."/>
            <person name="Chen Z."/>
            <person name="Engels R."/>
            <person name="Freedman E."/>
            <person name="Gellesch M."/>
            <person name="Goldberg J."/>
            <person name="Griggs A."/>
            <person name="Gujja S."/>
            <person name="Heilman E."/>
            <person name="Heiman D."/>
            <person name="Howarth C."/>
            <person name="Jen D."/>
            <person name="Larson L."/>
            <person name="Mehta T."/>
            <person name="Neiman D."/>
            <person name="Park D."/>
            <person name="Pearson M."/>
            <person name="Richards J."/>
            <person name="Roberts A."/>
            <person name="Saif S."/>
            <person name="Shea T."/>
            <person name="Shenoy N."/>
            <person name="Sisk P."/>
            <person name="Stolte C."/>
            <person name="Sykes S."/>
            <person name="Walk T."/>
            <person name="White J."/>
            <person name="Yandava C."/>
            <person name="Haas B."/>
            <person name="Nusbaum C."/>
            <person name="Birren B."/>
        </authorList>
    </citation>
    <scope>NUCLEOTIDE SEQUENCE [LARGE SCALE GENOMIC DNA]</scope>
    <source>
        <strain evidence="2">RMSCC 757 / Silveira</strain>
    </source>
</reference>
<reference evidence="2" key="1">
    <citation type="journal article" date="2010" name="Genome Res.">
        <title>Population genomic sequencing of Coccidioides fungi reveals recent hybridization and transposon control.</title>
        <authorList>
            <person name="Neafsey D.E."/>
            <person name="Barker B.M."/>
            <person name="Sharpton T.J."/>
            <person name="Stajich J.E."/>
            <person name="Park D.J."/>
            <person name="Whiston E."/>
            <person name="Hung C.-Y."/>
            <person name="McMahan C."/>
            <person name="White J."/>
            <person name="Sykes S."/>
            <person name="Heiman D."/>
            <person name="Young S."/>
            <person name="Zeng Q."/>
            <person name="Abouelleil A."/>
            <person name="Aftuck L."/>
            <person name="Bessette D."/>
            <person name="Brown A."/>
            <person name="FitzGerald M."/>
            <person name="Lui A."/>
            <person name="Macdonald J.P."/>
            <person name="Priest M."/>
            <person name="Orbach M.J."/>
            <person name="Galgiani J.N."/>
            <person name="Kirkland T.N."/>
            <person name="Cole G.T."/>
            <person name="Birren B.W."/>
            <person name="Henn M.R."/>
            <person name="Taylor J.W."/>
            <person name="Rounsley S.D."/>
        </authorList>
    </citation>
    <scope>NUCLEOTIDE SEQUENCE [LARGE SCALE GENOMIC DNA]</scope>
    <source>
        <strain evidence="2">RMSCC 757 / Silveira</strain>
    </source>
</reference>
<dbReference type="HOGENOM" id="CLU_2558145_0_0_1"/>
<protein>
    <submittedName>
        <fullName evidence="1">Predicted protein</fullName>
    </submittedName>
</protein>
<evidence type="ECO:0000313" key="1">
    <source>
        <dbReference type="EMBL" id="EFW19531.1"/>
    </source>
</evidence>
<accession>E9D2W7</accession>
<dbReference type="Proteomes" id="UP000002497">
    <property type="component" value="Unassembled WGS sequence"/>
</dbReference>
<proteinExistence type="predicted"/>
<dbReference type="EMBL" id="GL636490">
    <property type="protein sequence ID" value="EFW19531.1"/>
    <property type="molecule type" value="Genomic_DNA"/>
</dbReference>